<dbReference type="PROSITE" id="PS51257">
    <property type="entry name" value="PROKAR_LIPOPROTEIN"/>
    <property type="match status" value="1"/>
</dbReference>
<dbReference type="EMBL" id="OZ075115">
    <property type="protein sequence ID" value="CAL5062095.1"/>
    <property type="molecule type" value="Genomic_DNA"/>
</dbReference>
<evidence type="ECO:0000256" key="3">
    <source>
        <dbReference type="SAM" id="SignalP"/>
    </source>
</evidence>
<keyword evidence="1" id="KW-1015">Disulfide bond</keyword>
<dbReference type="AlphaFoldDB" id="A0ABC9FCB0"/>
<dbReference type="Proteomes" id="UP001497457">
    <property type="component" value="Chromosome 6rd"/>
</dbReference>
<feature type="domain" description="Knottins-like" evidence="4">
    <location>
        <begin position="24"/>
        <end position="72"/>
    </location>
</feature>
<name>A0ABC9FCB0_9POAL</name>
<dbReference type="EMBL" id="OZ075116">
    <property type="protein sequence ID" value="CAL5072066.1"/>
    <property type="molecule type" value="Genomic_DNA"/>
</dbReference>
<dbReference type="InterPro" id="IPR008176">
    <property type="entry name" value="Defensin_plant"/>
</dbReference>
<evidence type="ECO:0000256" key="1">
    <source>
        <dbReference type="ARBA" id="ARBA00023157"/>
    </source>
</evidence>
<reference evidence="6" key="1">
    <citation type="submission" date="2024-10" db="EMBL/GenBank/DDBJ databases">
        <authorList>
            <person name="Ryan C."/>
        </authorList>
    </citation>
    <scope>NUCLEOTIDE SEQUENCE [LARGE SCALE GENOMIC DNA]</scope>
</reference>
<dbReference type="InterPro" id="IPR003614">
    <property type="entry name" value="Knottins"/>
</dbReference>
<feature type="signal peptide" evidence="3">
    <location>
        <begin position="1"/>
        <end position="22"/>
    </location>
</feature>
<proteinExistence type="predicted"/>
<feature type="chain" id="PRO_5044721934" description="Knottins-like domain-containing protein" evidence="3">
    <location>
        <begin position="23"/>
        <end position="101"/>
    </location>
</feature>
<organism evidence="6 7">
    <name type="scientific">Urochloa decumbens</name>
    <dbReference type="NCBI Taxonomy" id="240449"/>
    <lineage>
        <taxon>Eukaryota</taxon>
        <taxon>Viridiplantae</taxon>
        <taxon>Streptophyta</taxon>
        <taxon>Embryophyta</taxon>
        <taxon>Tracheophyta</taxon>
        <taxon>Spermatophyta</taxon>
        <taxon>Magnoliopsida</taxon>
        <taxon>Liliopsida</taxon>
        <taxon>Poales</taxon>
        <taxon>Poaceae</taxon>
        <taxon>PACMAD clade</taxon>
        <taxon>Panicoideae</taxon>
        <taxon>Panicodae</taxon>
        <taxon>Paniceae</taxon>
        <taxon>Melinidinae</taxon>
        <taxon>Urochloa</taxon>
    </lineage>
</organism>
<keyword evidence="7" id="KW-1185">Reference proteome</keyword>
<dbReference type="Pfam" id="PF00304">
    <property type="entry name" value="Gamma-thionin"/>
    <property type="match status" value="1"/>
</dbReference>
<dbReference type="PROSITE" id="PS00940">
    <property type="entry name" value="GAMMA_THIONIN"/>
    <property type="match status" value="1"/>
</dbReference>
<evidence type="ECO:0000313" key="7">
    <source>
        <dbReference type="Proteomes" id="UP001497457"/>
    </source>
</evidence>
<accession>A0ABC9FCB0</accession>
<feature type="region of interest" description="Disordered" evidence="2">
    <location>
        <begin position="79"/>
        <end position="101"/>
    </location>
</feature>
<sequence>MNRRAAVTTALCLLLLACGVDAKLCKQRSSTFVGPCRSNMNCAHVCIVEGKTGGYCKGYVPFFKICMCTFECGGGGGGGGGDGSGPPQALTVRARRAGSSA</sequence>
<gene>
    <name evidence="6" type="ORF">URODEC1_LOCUS103772</name>
    <name evidence="5" type="ORF">URODEC1_LOCUS98101</name>
</gene>
<keyword evidence="3" id="KW-0732">Signal</keyword>
<dbReference type="InterPro" id="IPR036574">
    <property type="entry name" value="Scorpion_toxin-like_sf"/>
</dbReference>
<dbReference type="Gene3D" id="3.30.30.10">
    <property type="entry name" value="Knottin, scorpion toxin-like"/>
    <property type="match status" value="1"/>
</dbReference>
<dbReference type="SUPFAM" id="SSF57095">
    <property type="entry name" value="Scorpion toxin-like"/>
    <property type="match status" value="1"/>
</dbReference>
<dbReference type="SMART" id="SM00505">
    <property type="entry name" value="Knot1"/>
    <property type="match status" value="1"/>
</dbReference>
<protein>
    <recommendedName>
        <fullName evidence="4">Knottins-like domain-containing protein</fullName>
    </recommendedName>
</protein>
<dbReference type="Proteomes" id="UP001497457">
    <property type="component" value="Chromosome 5rd"/>
</dbReference>
<evidence type="ECO:0000256" key="2">
    <source>
        <dbReference type="SAM" id="MobiDB-lite"/>
    </source>
</evidence>
<evidence type="ECO:0000313" key="5">
    <source>
        <dbReference type="EMBL" id="CAL5062095.1"/>
    </source>
</evidence>
<evidence type="ECO:0000259" key="4">
    <source>
        <dbReference type="SMART" id="SM00505"/>
    </source>
</evidence>
<evidence type="ECO:0000313" key="6">
    <source>
        <dbReference type="EMBL" id="CAL5072066.1"/>
    </source>
</evidence>